<feature type="domain" description="Dihydroxy-acid/6-phosphogluconate dehydratase C-terminal" evidence="9">
    <location>
        <begin position="383"/>
        <end position="573"/>
    </location>
</feature>
<keyword evidence="7" id="KW-0100">Branched-chain amino acid biosynthesis</keyword>
<dbReference type="SUPFAM" id="SSF143975">
    <property type="entry name" value="IlvD/EDD N-terminal domain-like"/>
    <property type="match status" value="1"/>
</dbReference>
<dbReference type="InterPro" id="IPR020558">
    <property type="entry name" value="DiOHA_6PGluconate_deHydtase_CS"/>
</dbReference>
<keyword evidence="2" id="KW-0001">2Fe-2S</keyword>
<dbReference type="STRING" id="1121301.SAMN02745912_02563"/>
<dbReference type="OrthoDB" id="9807077at2"/>
<evidence type="ECO:0000313" key="11">
    <source>
        <dbReference type="Proteomes" id="UP000184465"/>
    </source>
</evidence>
<organism evidence="10 11">
    <name type="scientific">Paramaledivibacter caminithermalis (strain DSM 15212 / CIP 107654 / DViRD3)</name>
    <name type="common">Clostridium caminithermale</name>
    <dbReference type="NCBI Taxonomy" id="1121301"/>
    <lineage>
        <taxon>Bacteria</taxon>
        <taxon>Bacillati</taxon>
        <taxon>Bacillota</taxon>
        <taxon>Clostridia</taxon>
        <taxon>Peptostreptococcales</taxon>
        <taxon>Caminicellaceae</taxon>
        <taxon>Paramaledivibacter</taxon>
    </lineage>
</organism>
<evidence type="ECO:0000256" key="1">
    <source>
        <dbReference type="ARBA" id="ARBA00006486"/>
    </source>
</evidence>
<reference evidence="11" key="1">
    <citation type="submission" date="2016-11" db="EMBL/GenBank/DDBJ databases">
        <authorList>
            <person name="Varghese N."/>
            <person name="Submissions S."/>
        </authorList>
    </citation>
    <scope>NUCLEOTIDE SEQUENCE [LARGE SCALE GENOMIC DNA]</scope>
    <source>
        <strain evidence="11">DSM 15212 / CIP 107654 / DViRD3</strain>
    </source>
</reference>
<proteinExistence type="inferred from homology"/>
<keyword evidence="4" id="KW-0408">Iron</keyword>
<comment type="similarity">
    <text evidence="1">Belongs to the IlvD/Edd family.</text>
</comment>
<keyword evidence="5" id="KW-0411">Iron-sulfur</keyword>
<dbReference type="PANTHER" id="PTHR43661:SF3">
    <property type="entry name" value="D-XYLONATE DEHYDRATASE YAGF-RELATED"/>
    <property type="match status" value="1"/>
</dbReference>
<dbReference type="Pfam" id="PF00920">
    <property type="entry name" value="ILVD_EDD_N"/>
    <property type="match status" value="1"/>
</dbReference>
<dbReference type="RefSeq" id="WP_073150693.1">
    <property type="nucleotide sequence ID" value="NZ_FRAG01000034.1"/>
</dbReference>
<dbReference type="GO" id="GO:0005829">
    <property type="term" value="C:cytosol"/>
    <property type="evidence" value="ECO:0007669"/>
    <property type="project" value="TreeGrafter"/>
</dbReference>
<dbReference type="FunFam" id="3.50.30.80:FF:000001">
    <property type="entry name" value="Dihydroxy-acid dehydratase"/>
    <property type="match status" value="1"/>
</dbReference>
<keyword evidence="11" id="KW-1185">Reference proteome</keyword>
<sequence>MKNCRDISDLSRAVIEGRLRTLGFMSEDLDKPIIAIANSYNEIALPHRNLRQIVEYIKLGIAQAGGIGLEFNVIAMCDGISQGLNGMKYVLPSREIIADSIETMVAGHPMFSGLVCVAGCDKTTPGMLMAAARLNIPTVVLGAGPIVPIGQKGGLDENLNRRPVEKLDINDKEFLKKAFYESRIHEEDFIKQSYLKGHINRNQLIEYYADALSTCGLCTSMATANSMGVLGEALGMSLPGSFLVPLVANQKLAEAKRVGIEIMKAVKKGLKPRQIMTREAFRNAMALDMAIGGSMNTILHLLAIANEAGVNLSFDDFDELSSKIPFIVDIKPNGKYNLIELYKSGGTQAVLHEISEFLNLDCINVEGKTMREIIKDHEPLDRKIIYSVKNPLRRSQSIVVLKGNIARNGAIAKSVIMDGIEEFKGEAAVFESENEFYSAAKKGLIKENTVIVIRNEGPKGGPGMSEGHRISEAVRSINAKKIAVITDSRFSGATIGIVAGYISPEAAVGGEIALIKDGDMIRISIKDKSLELLVDTKELENRKKNLLFKRKNRKLKGYLKKYEAVVKTADKGAVTTDTMR</sequence>
<dbReference type="InterPro" id="IPR056740">
    <property type="entry name" value="ILV_EDD_C"/>
</dbReference>
<name>A0A1M6QG22_PARC5</name>
<gene>
    <name evidence="10" type="ORF">SAMN02745912_02563</name>
</gene>
<dbReference type="PANTHER" id="PTHR43661">
    <property type="entry name" value="D-XYLONATE DEHYDRATASE"/>
    <property type="match status" value="1"/>
</dbReference>
<evidence type="ECO:0000256" key="2">
    <source>
        <dbReference type="ARBA" id="ARBA00022714"/>
    </source>
</evidence>
<feature type="domain" description="Dihydroxy-acid/6-phosphogluconate dehydratase N-terminal" evidence="8">
    <location>
        <begin position="31"/>
        <end position="372"/>
    </location>
</feature>
<keyword evidence="7" id="KW-0028">Amino-acid biosynthesis</keyword>
<dbReference type="Proteomes" id="UP000184465">
    <property type="component" value="Unassembled WGS sequence"/>
</dbReference>
<dbReference type="AlphaFoldDB" id="A0A1M6QG22"/>
<evidence type="ECO:0000259" key="8">
    <source>
        <dbReference type="Pfam" id="PF00920"/>
    </source>
</evidence>
<dbReference type="InterPro" id="IPR042096">
    <property type="entry name" value="Dihydro-acid_dehy_C"/>
</dbReference>
<evidence type="ECO:0000256" key="6">
    <source>
        <dbReference type="ARBA" id="ARBA00023239"/>
    </source>
</evidence>
<evidence type="ECO:0000256" key="3">
    <source>
        <dbReference type="ARBA" id="ARBA00022723"/>
    </source>
</evidence>
<evidence type="ECO:0000259" key="9">
    <source>
        <dbReference type="Pfam" id="PF24877"/>
    </source>
</evidence>
<dbReference type="GO" id="GO:0046872">
    <property type="term" value="F:metal ion binding"/>
    <property type="evidence" value="ECO:0007669"/>
    <property type="project" value="UniProtKB-KW"/>
</dbReference>
<dbReference type="GO" id="GO:0009082">
    <property type="term" value="P:branched-chain amino acid biosynthetic process"/>
    <property type="evidence" value="ECO:0007669"/>
    <property type="project" value="UniProtKB-KW"/>
</dbReference>
<evidence type="ECO:0000256" key="5">
    <source>
        <dbReference type="ARBA" id="ARBA00023014"/>
    </source>
</evidence>
<keyword evidence="3" id="KW-0479">Metal-binding</keyword>
<dbReference type="Gene3D" id="3.50.30.80">
    <property type="entry name" value="IlvD/EDD C-terminal domain-like"/>
    <property type="match status" value="1"/>
</dbReference>
<dbReference type="InterPro" id="IPR000581">
    <property type="entry name" value="ILV_EDD_N"/>
</dbReference>
<dbReference type="EMBL" id="FRAG01000034">
    <property type="protein sequence ID" value="SHK19199.1"/>
    <property type="molecule type" value="Genomic_DNA"/>
</dbReference>
<dbReference type="PROSITE" id="PS00886">
    <property type="entry name" value="ILVD_EDD_1"/>
    <property type="match status" value="1"/>
</dbReference>
<dbReference type="Pfam" id="PF24877">
    <property type="entry name" value="ILV_EDD_C"/>
    <property type="match status" value="1"/>
</dbReference>
<dbReference type="SUPFAM" id="SSF52016">
    <property type="entry name" value="LeuD/IlvD-like"/>
    <property type="match status" value="1"/>
</dbReference>
<evidence type="ECO:0000256" key="7">
    <source>
        <dbReference type="ARBA" id="ARBA00023304"/>
    </source>
</evidence>
<evidence type="ECO:0000313" key="10">
    <source>
        <dbReference type="EMBL" id="SHK19199.1"/>
    </source>
</evidence>
<protein>
    <submittedName>
        <fullName evidence="10">Dihydroxy-acid dehydratase</fullName>
    </submittedName>
</protein>
<accession>A0A1M6QG22</accession>
<keyword evidence="6" id="KW-0456">Lyase</keyword>
<dbReference type="InterPro" id="IPR037237">
    <property type="entry name" value="IlvD/EDD_N"/>
</dbReference>
<dbReference type="GO" id="GO:0051537">
    <property type="term" value="F:2 iron, 2 sulfur cluster binding"/>
    <property type="evidence" value="ECO:0007669"/>
    <property type="project" value="UniProtKB-KW"/>
</dbReference>
<evidence type="ECO:0000256" key="4">
    <source>
        <dbReference type="ARBA" id="ARBA00023004"/>
    </source>
</evidence>
<dbReference type="GO" id="GO:0016836">
    <property type="term" value="F:hydro-lyase activity"/>
    <property type="evidence" value="ECO:0007669"/>
    <property type="project" value="TreeGrafter"/>
</dbReference>